<dbReference type="RefSeq" id="WP_124961363.1">
    <property type="nucleotide sequence ID" value="NZ_CBFHCE010000117.1"/>
</dbReference>
<name>A0A3P3E881_9BURK</name>
<dbReference type="Gene3D" id="3.10.520.10">
    <property type="entry name" value="ApbE-like domains"/>
    <property type="match status" value="1"/>
</dbReference>
<protein>
    <submittedName>
        <fullName evidence="1">UPF0280 family protein</fullName>
    </submittedName>
</protein>
<comment type="caution">
    <text evidence="1">The sequence shown here is derived from an EMBL/GenBank/DDBJ whole genome shotgun (WGS) entry which is preliminary data.</text>
</comment>
<accession>A0A3P3E881</accession>
<dbReference type="EMBL" id="RQXU01000024">
    <property type="protein sequence ID" value="RRH82577.1"/>
    <property type="molecule type" value="Genomic_DNA"/>
</dbReference>
<dbReference type="AlphaFoldDB" id="A0A3P3E881"/>
<evidence type="ECO:0000313" key="4">
    <source>
        <dbReference type="Proteomes" id="UP000271590"/>
    </source>
</evidence>
<dbReference type="Proteomes" id="UP000271590">
    <property type="component" value="Unassembled WGS sequence"/>
</dbReference>
<dbReference type="NCBIfam" id="NF003322">
    <property type="entry name" value="PRK04334.1-2"/>
    <property type="match status" value="1"/>
</dbReference>
<dbReference type="InterPro" id="IPR003374">
    <property type="entry name" value="ApbE-like_sf"/>
</dbReference>
<evidence type="ECO:0000313" key="2">
    <source>
        <dbReference type="EMBL" id="RSZ29705.1"/>
    </source>
</evidence>
<gene>
    <name evidence="1" type="ORF">EH244_26890</name>
    <name evidence="2" type="ORF">EJO66_28215</name>
</gene>
<sequence>MAAQRAALDKNRWHFNHGPIDIVAEAHGDPYAVAAAHDAAWARFGHVLDELVRELPLLRLPVTDGVRPRGVVARRMWDACAAFSPMFITPMAAVAGSVAQELIAFYDRPGIERAWINNGGDIALHLAPGQSARVGVYADLARFDWRNHVDGESGILTTDGQFEIGAAQPARGVATSGWRGRSFSLGIADSVTVLAATAAEADAAATVIANAVDVDDAAIGRRPASECKDDSDLGDIPVTVDVPPLSPALVKSALDAGAVCAKVLQEEGLVWAALLVCQGQWRLVEPLCSKALSRAPSDAVGSVFA</sequence>
<proteinExistence type="predicted"/>
<organism evidence="1 4">
    <name type="scientific">Variovorax beijingensis</name>
    <dbReference type="NCBI Taxonomy" id="2496117"/>
    <lineage>
        <taxon>Bacteria</taxon>
        <taxon>Pseudomonadati</taxon>
        <taxon>Pseudomonadota</taxon>
        <taxon>Betaproteobacteria</taxon>
        <taxon>Burkholderiales</taxon>
        <taxon>Comamonadaceae</taxon>
        <taxon>Variovorax</taxon>
    </lineage>
</organism>
<dbReference type="InterPro" id="IPR007183">
    <property type="entry name" value="UPF0280"/>
</dbReference>
<reference evidence="2 3" key="2">
    <citation type="submission" date="2018-12" db="EMBL/GenBank/DDBJ databases">
        <title>The genome sequences of strain 502.</title>
        <authorList>
            <person name="Gao J."/>
            <person name="Sun J."/>
        </authorList>
    </citation>
    <scope>NUCLEOTIDE SEQUENCE [LARGE SCALE GENOMIC DNA]</scope>
    <source>
        <strain evidence="2 3">502</strain>
    </source>
</reference>
<reference evidence="1 4" key="1">
    <citation type="submission" date="2018-11" db="EMBL/GenBank/DDBJ databases">
        <title>The genome of Variovorax sp T529.</title>
        <authorList>
            <person name="Gao J."/>
        </authorList>
    </citation>
    <scope>NUCLEOTIDE SEQUENCE [LARGE SCALE GENOMIC DNA]</scope>
    <source>
        <strain evidence="1 4">T529</strain>
    </source>
</reference>
<dbReference type="EMBL" id="RXFQ01000023">
    <property type="protein sequence ID" value="RSZ29705.1"/>
    <property type="molecule type" value="Genomic_DNA"/>
</dbReference>
<dbReference type="PIRSF" id="PIRSF006421">
    <property type="entry name" value="UCP006421"/>
    <property type="match status" value="1"/>
</dbReference>
<dbReference type="Proteomes" id="UP000271137">
    <property type="component" value="Unassembled WGS sequence"/>
</dbReference>
<evidence type="ECO:0000313" key="1">
    <source>
        <dbReference type="EMBL" id="RRH82577.1"/>
    </source>
</evidence>
<evidence type="ECO:0000313" key="3">
    <source>
        <dbReference type="Proteomes" id="UP000271137"/>
    </source>
</evidence>
<dbReference type="SUPFAM" id="SSF143631">
    <property type="entry name" value="ApbE-like"/>
    <property type="match status" value="1"/>
</dbReference>
<keyword evidence="3" id="KW-1185">Reference proteome</keyword>